<dbReference type="Proteomes" id="UP000243081">
    <property type="component" value="Unassembled WGS sequence"/>
</dbReference>
<dbReference type="AlphaFoldDB" id="A0A179IAD0"/>
<dbReference type="PANTHER" id="PTHR43611:SF3">
    <property type="entry name" value="FLAVIN MONONUCLEOTIDE HYDROLASE 1, CHLOROPLATIC"/>
    <property type="match status" value="1"/>
</dbReference>
<proteinExistence type="predicted"/>
<sequence length="474" mass="52912">MTALKYSSLVLDLGGVLLNTPKVPVDLSPRKVKDALDMPTWHEYETGKLPQHECYDRVAKTFGLDVQVWAETMLKLTVGQEPNTELIAAIRELKSVYPGLRVICLSNIPEPAFELLRELIEGWGIMDQVHVSAISGFRKPNTAAFRDFLSSTHNTSESCIFVDDRIENVISAQCLGFQALLFQNTVSTVAAIHNLLGDPVARGMTYLKQHAGNLFSMTDDGQVHKDNFSQLLILQNTGDKSLVSLEKRGHTWNYFIGEPRLYGTTYANDSDTTCLALTILDDVPEEEKAYAMNAILANLSPDGLPYTWFDDKRPRLCHCICANVYRFFHLQGQAGQLPGVYEHLCRILRTGAFALGSRYYANPDWFLYTLSDLCGRRPLDTALQEMRELLGARIQDRMGGDDDVLGAALRLLSAQSLAVKNQRDLTTVRDAQQLDGGWEMVWLWQTARGAIKMGSRGVITAMAVRGIQNAESML</sequence>
<gene>
    <name evidence="1" type="ORF">LLEC1_07749</name>
</gene>
<dbReference type="EMBL" id="LUKN01002105">
    <property type="protein sequence ID" value="OAQ99637.1"/>
    <property type="molecule type" value="Genomic_DNA"/>
</dbReference>
<dbReference type="InterPro" id="IPR036412">
    <property type="entry name" value="HAD-like_sf"/>
</dbReference>
<dbReference type="PANTHER" id="PTHR43611">
    <property type="entry name" value="ALPHA-D-GLUCOSE 1-PHOSPHATE PHOSPHATASE"/>
    <property type="match status" value="1"/>
</dbReference>
<dbReference type="OMA" id="FYHYNRG"/>
<organism evidence="1 2">
    <name type="scientific">Cordyceps confragosa</name>
    <name type="common">Lecanicillium lecanii</name>
    <dbReference type="NCBI Taxonomy" id="2714763"/>
    <lineage>
        <taxon>Eukaryota</taxon>
        <taxon>Fungi</taxon>
        <taxon>Dikarya</taxon>
        <taxon>Ascomycota</taxon>
        <taxon>Pezizomycotina</taxon>
        <taxon>Sordariomycetes</taxon>
        <taxon>Hypocreomycetidae</taxon>
        <taxon>Hypocreales</taxon>
        <taxon>Cordycipitaceae</taxon>
        <taxon>Akanthomyces</taxon>
    </lineage>
</organism>
<dbReference type="SUPFAM" id="SSF56784">
    <property type="entry name" value="HAD-like"/>
    <property type="match status" value="1"/>
</dbReference>
<dbReference type="InterPro" id="IPR023198">
    <property type="entry name" value="PGP-like_dom2"/>
</dbReference>
<dbReference type="OrthoDB" id="4868047at2759"/>
<dbReference type="InterPro" id="IPR023214">
    <property type="entry name" value="HAD_sf"/>
</dbReference>
<evidence type="ECO:0000313" key="2">
    <source>
        <dbReference type="Proteomes" id="UP000243081"/>
    </source>
</evidence>
<evidence type="ECO:0000313" key="1">
    <source>
        <dbReference type="EMBL" id="OAQ99637.1"/>
    </source>
</evidence>
<reference evidence="1 2" key="1">
    <citation type="submission" date="2016-03" db="EMBL/GenBank/DDBJ databases">
        <title>Fine-scale spatial genetic structure of a fungal parasite of coffee scale insects.</title>
        <authorList>
            <person name="Jackson D."/>
            <person name="Zemenick K.A."/>
            <person name="Malloure B."/>
            <person name="Quandt C.A."/>
            <person name="James T.Y."/>
        </authorList>
    </citation>
    <scope>NUCLEOTIDE SEQUENCE [LARGE SCALE GENOMIC DNA]</scope>
    <source>
        <strain evidence="1 2">UM487</strain>
    </source>
</reference>
<name>A0A179IAD0_CORDF</name>
<protein>
    <submittedName>
        <fullName evidence="1">Uncharacterized protein</fullName>
    </submittedName>
</protein>
<comment type="caution">
    <text evidence="1">The sequence shown here is derived from an EMBL/GenBank/DDBJ whole genome shotgun (WGS) entry which is preliminary data.</text>
</comment>
<dbReference type="Gene3D" id="3.40.50.1000">
    <property type="entry name" value="HAD superfamily/HAD-like"/>
    <property type="match status" value="1"/>
</dbReference>
<keyword evidence="2" id="KW-1185">Reference proteome</keyword>
<dbReference type="Gene3D" id="1.10.150.240">
    <property type="entry name" value="Putative phosphatase, domain 2"/>
    <property type="match status" value="1"/>
</dbReference>
<accession>A0A179IAD0</accession>